<dbReference type="SUPFAM" id="SSF55961">
    <property type="entry name" value="Bet v1-like"/>
    <property type="match status" value="1"/>
</dbReference>
<dbReference type="Proteomes" id="UP000309215">
    <property type="component" value="Unassembled WGS sequence"/>
</dbReference>
<evidence type="ECO:0000256" key="4">
    <source>
        <dbReference type="ARBA" id="ARBA00023004"/>
    </source>
</evidence>
<gene>
    <name evidence="7" type="ORF">E8A74_11545</name>
</gene>
<sequence length="376" mass="41595">MGPDDRDVATEPSESAPLLPAEALLAPPRAKVRASVARLHGHWFVVAASNELGDRPIARTLLGVPLVLFRDGEGKPGALLDRCPHRNVPLSIGEVVEGQLQCSYHGWRFDRGGTCKFVPSLVGDAGAKARNAPSYAAREQDGFVWVYSTPNEAPKTEPYRFPQLGAGYTTVRRRVESESTMHAALENALDVPHTQYLHSGLFRSKPRGIEIEARVTRTHDRVVAEYVGEPRPTGLVARILSPSGGEVTHFDRFILPSIAEVEYKIGTENHFLVSAAMTPVTDFLTHIYAVVSFRVRLFPGWLLKPFLLPLGLKVFAQDAALLKLQTENIQRFGGEQYASTEIDVLGRHIWRLMRKAERGDVSTGENVHEETVKLLV</sequence>
<evidence type="ECO:0000256" key="2">
    <source>
        <dbReference type="ARBA" id="ARBA00022723"/>
    </source>
</evidence>
<reference evidence="7 8" key="1">
    <citation type="submission" date="2019-04" db="EMBL/GenBank/DDBJ databases">
        <authorList>
            <person name="Li Y."/>
            <person name="Wang J."/>
        </authorList>
    </citation>
    <scope>NUCLEOTIDE SEQUENCE [LARGE SCALE GENOMIC DNA]</scope>
    <source>
        <strain evidence="7 8">DSM 14668</strain>
    </source>
</reference>
<protein>
    <submittedName>
        <fullName evidence="7">Aromatic ring-hydroxylating dioxygenase subunit alpha</fullName>
    </submittedName>
</protein>
<dbReference type="PROSITE" id="PS51296">
    <property type="entry name" value="RIESKE"/>
    <property type="match status" value="1"/>
</dbReference>
<dbReference type="InterPro" id="IPR050584">
    <property type="entry name" value="Cholesterol_7-desaturase"/>
</dbReference>
<name>A0A4U1JGR1_9BACT</name>
<dbReference type="InterPro" id="IPR017941">
    <property type="entry name" value="Rieske_2Fe-2S"/>
</dbReference>
<dbReference type="PANTHER" id="PTHR21266:SF60">
    <property type="entry name" value="3-KETOSTEROID-9-ALPHA-MONOOXYGENASE, OXYGENASE COMPONENT"/>
    <property type="match status" value="1"/>
</dbReference>
<evidence type="ECO:0000256" key="1">
    <source>
        <dbReference type="ARBA" id="ARBA00022714"/>
    </source>
</evidence>
<dbReference type="GO" id="GO:0051213">
    <property type="term" value="F:dioxygenase activity"/>
    <property type="evidence" value="ECO:0007669"/>
    <property type="project" value="UniProtKB-KW"/>
</dbReference>
<dbReference type="InterPro" id="IPR044043">
    <property type="entry name" value="VanA_C_cat"/>
</dbReference>
<dbReference type="RefSeq" id="WP_136929050.1">
    <property type="nucleotide sequence ID" value="NZ_SSMQ01000009.1"/>
</dbReference>
<dbReference type="GO" id="GO:0046872">
    <property type="term" value="F:metal ion binding"/>
    <property type="evidence" value="ECO:0007669"/>
    <property type="project" value="UniProtKB-KW"/>
</dbReference>
<keyword evidence="1" id="KW-0001">2Fe-2S</keyword>
<organism evidence="7 8">
    <name type="scientific">Polyangium fumosum</name>
    <dbReference type="NCBI Taxonomy" id="889272"/>
    <lineage>
        <taxon>Bacteria</taxon>
        <taxon>Pseudomonadati</taxon>
        <taxon>Myxococcota</taxon>
        <taxon>Polyangia</taxon>
        <taxon>Polyangiales</taxon>
        <taxon>Polyangiaceae</taxon>
        <taxon>Polyangium</taxon>
    </lineage>
</organism>
<keyword evidence="5" id="KW-0411">Iron-sulfur</keyword>
<feature type="domain" description="Rieske" evidence="6">
    <location>
        <begin position="43"/>
        <end position="146"/>
    </location>
</feature>
<evidence type="ECO:0000313" key="7">
    <source>
        <dbReference type="EMBL" id="TKD09828.1"/>
    </source>
</evidence>
<dbReference type="Pfam" id="PF00355">
    <property type="entry name" value="Rieske"/>
    <property type="match status" value="1"/>
</dbReference>
<keyword evidence="2" id="KW-0479">Metal-binding</keyword>
<evidence type="ECO:0000313" key="8">
    <source>
        <dbReference type="Proteomes" id="UP000309215"/>
    </source>
</evidence>
<dbReference type="Gene3D" id="2.102.10.10">
    <property type="entry name" value="Rieske [2Fe-2S] iron-sulphur domain"/>
    <property type="match status" value="1"/>
</dbReference>
<dbReference type="EMBL" id="SSMQ01000009">
    <property type="protein sequence ID" value="TKD09828.1"/>
    <property type="molecule type" value="Genomic_DNA"/>
</dbReference>
<dbReference type="InterPro" id="IPR036922">
    <property type="entry name" value="Rieske_2Fe-2S_sf"/>
</dbReference>
<keyword evidence="8" id="KW-1185">Reference proteome</keyword>
<evidence type="ECO:0000256" key="3">
    <source>
        <dbReference type="ARBA" id="ARBA00023002"/>
    </source>
</evidence>
<evidence type="ECO:0000259" key="6">
    <source>
        <dbReference type="PROSITE" id="PS51296"/>
    </source>
</evidence>
<dbReference type="Pfam" id="PF19112">
    <property type="entry name" value="VanA_C"/>
    <property type="match status" value="1"/>
</dbReference>
<dbReference type="SUPFAM" id="SSF50022">
    <property type="entry name" value="ISP domain"/>
    <property type="match status" value="1"/>
</dbReference>
<dbReference type="PANTHER" id="PTHR21266">
    <property type="entry name" value="IRON-SULFUR DOMAIN CONTAINING PROTEIN"/>
    <property type="match status" value="1"/>
</dbReference>
<dbReference type="Gene3D" id="3.90.380.10">
    <property type="entry name" value="Naphthalene 1,2-dioxygenase Alpha Subunit, Chain A, domain 1"/>
    <property type="match status" value="1"/>
</dbReference>
<comment type="caution">
    <text evidence="7">The sequence shown here is derived from an EMBL/GenBank/DDBJ whole genome shotgun (WGS) entry which is preliminary data.</text>
</comment>
<keyword evidence="7" id="KW-0223">Dioxygenase</keyword>
<dbReference type="OrthoDB" id="9790995at2"/>
<keyword evidence="3" id="KW-0560">Oxidoreductase</keyword>
<accession>A0A4U1JGR1</accession>
<evidence type="ECO:0000256" key="5">
    <source>
        <dbReference type="ARBA" id="ARBA00023014"/>
    </source>
</evidence>
<keyword evidence="4" id="KW-0408">Iron</keyword>
<dbReference type="AlphaFoldDB" id="A0A4U1JGR1"/>
<dbReference type="GO" id="GO:0051537">
    <property type="term" value="F:2 iron, 2 sulfur cluster binding"/>
    <property type="evidence" value="ECO:0007669"/>
    <property type="project" value="UniProtKB-KW"/>
</dbReference>
<proteinExistence type="predicted"/>